<dbReference type="FunFam" id="3.40.1050.10:FF:000001">
    <property type="entry name" value="Carbonic anhydrase"/>
    <property type="match status" value="1"/>
</dbReference>
<dbReference type="Gene3D" id="3.40.1050.10">
    <property type="entry name" value="Carbonic anhydrase"/>
    <property type="match status" value="1"/>
</dbReference>
<proteinExistence type="inferred from homology"/>
<dbReference type="GO" id="GO:0015976">
    <property type="term" value="P:carbon utilization"/>
    <property type="evidence" value="ECO:0007669"/>
    <property type="project" value="InterPro"/>
</dbReference>
<dbReference type="GO" id="GO:0034599">
    <property type="term" value="P:cellular response to oxidative stress"/>
    <property type="evidence" value="ECO:0007669"/>
    <property type="project" value="TreeGrafter"/>
</dbReference>
<feature type="binding site" evidence="9">
    <location>
        <position position="129"/>
    </location>
    <ligand>
        <name>Zn(2+)</name>
        <dbReference type="ChEBI" id="CHEBI:29105"/>
    </ligand>
</feature>
<name>A0A9W7XLP6_9FUNG</name>
<organism evidence="11 12">
    <name type="scientific">Coemansia asiatica</name>
    <dbReference type="NCBI Taxonomy" id="1052880"/>
    <lineage>
        <taxon>Eukaryota</taxon>
        <taxon>Fungi</taxon>
        <taxon>Fungi incertae sedis</taxon>
        <taxon>Zoopagomycota</taxon>
        <taxon>Kickxellomycotina</taxon>
        <taxon>Kickxellomycetes</taxon>
        <taxon>Kickxellales</taxon>
        <taxon>Kickxellaceae</taxon>
        <taxon>Coemansia</taxon>
    </lineage>
</organism>
<evidence type="ECO:0000256" key="10">
    <source>
        <dbReference type="RuleBase" id="RU003956"/>
    </source>
</evidence>
<dbReference type="PROSITE" id="PS00705">
    <property type="entry name" value="PROK_CO2_ANHYDRASE_2"/>
    <property type="match status" value="1"/>
</dbReference>
<feature type="binding site" evidence="9">
    <location>
        <position position="75"/>
    </location>
    <ligand>
        <name>Zn(2+)</name>
        <dbReference type="ChEBI" id="CHEBI:29105"/>
    </ligand>
</feature>
<dbReference type="InterPro" id="IPR001765">
    <property type="entry name" value="Carbonic_anhydrase"/>
</dbReference>
<dbReference type="PANTHER" id="PTHR11002">
    <property type="entry name" value="CARBONIC ANHYDRASE"/>
    <property type="match status" value="1"/>
</dbReference>
<keyword evidence="12" id="KW-1185">Reference proteome</keyword>
<dbReference type="EMBL" id="JANBOH010000088">
    <property type="protein sequence ID" value="KAJ1645810.1"/>
    <property type="molecule type" value="Genomic_DNA"/>
</dbReference>
<keyword evidence="5 9" id="KW-0862">Zinc</keyword>
<gene>
    <name evidence="11" type="ORF">LPJ64_002652</name>
</gene>
<evidence type="ECO:0000256" key="2">
    <source>
        <dbReference type="ARBA" id="ARBA00012925"/>
    </source>
</evidence>
<evidence type="ECO:0000256" key="3">
    <source>
        <dbReference type="ARBA" id="ARBA00014628"/>
    </source>
</evidence>
<dbReference type="GO" id="GO:0008270">
    <property type="term" value="F:zinc ion binding"/>
    <property type="evidence" value="ECO:0007669"/>
    <property type="project" value="UniProtKB-UniRule"/>
</dbReference>
<evidence type="ECO:0000313" key="11">
    <source>
        <dbReference type="EMBL" id="KAJ1645810.1"/>
    </source>
</evidence>
<protein>
    <recommendedName>
        <fullName evidence="3 10">Carbonic anhydrase</fullName>
        <ecNumber evidence="2 10">4.2.1.1</ecNumber>
    </recommendedName>
    <alternativeName>
        <fullName evidence="7 10">Carbonate dehydratase</fullName>
    </alternativeName>
</protein>
<dbReference type="PANTHER" id="PTHR11002:SF76">
    <property type="entry name" value="CARBONIC ANHYDRASE"/>
    <property type="match status" value="1"/>
</dbReference>
<keyword evidence="4 9" id="KW-0479">Metal-binding</keyword>
<feature type="binding site" evidence="9">
    <location>
        <position position="132"/>
    </location>
    <ligand>
        <name>Zn(2+)</name>
        <dbReference type="ChEBI" id="CHEBI:29105"/>
    </ligand>
</feature>
<dbReference type="EC" id="4.2.1.1" evidence="2 10"/>
<comment type="similarity">
    <text evidence="1 10">Belongs to the beta-class carbonic anhydrase family.</text>
</comment>
<dbReference type="GO" id="GO:0004089">
    <property type="term" value="F:carbonate dehydratase activity"/>
    <property type="evidence" value="ECO:0007669"/>
    <property type="project" value="UniProtKB-UniRule"/>
</dbReference>
<dbReference type="Pfam" id="PF00484">
    <property type="entry name" value="Pro_CA"/>
    <property type="match status" value="1"/>
</dbReference>
<evidence type="ECO:0000256" key="8">
    <source>
        <dbReference type="ARBA" id="ARBA00048348"/>
    </source>
</evidence>
<dbReference type="Proteomes" id="UP001145021">
    <property type="component" value="Unassembled WGS sequence"/>
</dbReference>
<accession>A0A9W7XLP6</accession>
<feature type="binding site" evidence="9">
    <location>
        <position position="73"/>
    </location>
    <ligand>
        <name>Zn(2+)</name>
        <dbReference type="ChEBI" id="CHEBI:29105"/>
    </ligand>
</feature>
<sequence length="243" mass="27022">MLRPTLSLLNKLRFGSILTNNRMMANQVQGCNSTIMGVIENNKSWAEEMQAKNPDFFVNLAKGQSPKILWIGCSDSRMAVDVLTQTKPGDIFIHRNIANRVPSEDINALCVIEYAVKHLKVEHVVVAGHTSCGGIKAAMSTDSVGILDHWLRPVKDLYMANQKEIDALPESERVDRLGELNVIQGVNAVSKLPVVHEAWKEGRELYVHGWMLQLHTGLLKDLDVSVASPKQVDSLYKFNAASH</sequence>
<evidence type="ECO:0000256" key="1">
    <source>
        <dbReference type="ARBA" id="ARBA00006217"/>
    </source>
</evidence>
<dbReference type="CDD" id="cd00883">
    <property type="entry name" value="beta_CA_cladeA"/>
    <property type="match status" value="1"/>
</dbReference>
<evidence type="ECO:0000256" key="9">
    <source>
        <dbReference type="PIRSR" id="PIRSR601765-1"/>
    </source>
</evidence>
<evidence type="ECO:0000256" key="4">
    <source>
        <dbReference type="ARBA" id="ARBA00022723"/>
    </source>
</evidence>
<evidence type="ECO:0000256" key="7">
    <source>
        <dbReference type="ARBA" id="ARBA00031969"/>
    </source>
</evidence>
<evidence type="ECO:0000256" key="6">
    <source>
        <dbReference type="ARBA" id="ARBA00023239"/>
    </source>
</evidence>
<reference evidence="11" key="1">
    <citation type="submission" date="2022-07" db="EMBL/GenBank/DDBJ databases">
        <title>Phylogenomic reconstructions and comparative analyses of Kickxellomycotina fungi.</title>
        <authorList>
            <person name="Reynolds N.K."/>
            <person name="Stajich J.E."/>
            <person name="Barry K."/>
            <person name="Grigoriev I.V."/>
            <person name="Crous P."/>
            <person name="Smith M.E."/>
        </authorList>
    </citation>
    <scope>NUCLEOTIDE SEQUENCE</scope>
    <source>
        <strain evidence="11">NBRC 105413</strain>
    </source>
</reference>
<dbReference type="AlphaFoldDB" id="A0A9W7XLP6"/>
<dbReference type="GO" id="GO:0071244">
    <property type="term" value="P:cellular response to carbon dioxide"/>
    <property type="evidence" value="ECO:0007669"/>
    <property type="project" value="TreeGrafter"/>
</dbReference>
<keyword evidence="6 10" id="KW-0456">Lyase</keyword>
<evidence type="ECO:0000256" key="5">
    <source>
        <dbReference type="ARBA" id="ARBA00022833"/>
    </source>
</evidence>
<comment type="cofactor">
    <cofactor evidence="9">
        <name>Zn(2+)</name>
        <dbReference type="ChEBI" id="CHEBI:29105"/>
    </cofactor>
    <text evidence="9">Binds 1 zinc ion per subunit.</text>
</comment>
<comment type="function">
    <text evidence="10">Reversible hydration of carbon dioxide.</text>
</comment>
<dbReference type="SMART" id="SM00947">
    <property type="entry name" value="Pro_CA"/>
    <property type="match status" value="1"/>
</dbReference>
<dbReference type="InterPro" id="IPR036874">
    <property type="entry name" value="Carbonic_anhydrase_sf"/>
</dbReference>
<evidence type="ECO:0000313" key="12">
    <source>
        <dbReference type="Proteomes" id="UP001145021"/>
    </source>
</evidence>
<comment type="catalytic activity">
    <reaction evidence="8 10">
        <text>hydrogencarbonate + H(+) = CO2 + H2O</text>
        <dbReference type="Rhea" id="RHEA:10748"/>
        <dbReference type="ChEBI" id="CHEBI:15377"/>
        <dbReference type="ChEBI" id="CHEBI:15378"/>
        <dbReference type="ChEBI" id="CHEBI:16526"/>
        <dbReference type="ChEBI" id="CHEBI:17544"/>
        <dbReference type="EC" id="4.2.1.1"/>
    </reaction>
</comment>
<dbReference type="SUPFAM" id="SSF53056">
    <property type="entry name" value="beta-carbonic anhydrase, cab"/>
    <property type="match status" value="1"/>
</dbReference>
<dbReference type="InterPro" id="IPR015892">
    <property type="entry name" value="Carbonic_anhydrase_CS"/>
</dbReference>
<comment type="caution">
    <text evidence="11">The sequence shown here is derived from an EMBL/GenBank/DDBJ whole genome shotgun (WGS) entry which is preliminary data.</text>
</comment>